<gene>
    <name evidence="1" type="ORF">F511_27367</name>
</gene>
<reference evidence="1 2" key="1">
    <citation type="journal article" date="2015" name="Proc. Natl. Acad. Sci. U.S.A.">
        <title>The resurrection genome of Boea hygrometrica: A blueprint for survival of dehydration.</title>
        <authorList>
            <person name="Xiao L."/>
            <person name="Yang G."/>
            <person name="Zhang L."/>
            <person name="Yang X."/>
            <person name="Zhao S."/>
            <person name="Ji Z."/>
            <person name="Zhou Q."/>
            <person name="Hu M."/>
            <person name="Wang Y."/>
            <person name="Chen M."/>
            <person name="Xu Y."/>
            <person name="Jin H."/>
            <person name="Xiao X."/>
            <person name="Hu G."/>
            <person name="Bao F."/>
            <person name="Hu Y."/>
            <person name="Wan P."/>
            <person name="Li L."/>
            <person name="Deng X."/>
            <person name="Kuang T."/>
            <person name="Xiang C."/>
            <person name="Zhu J.K."/>
            <person name="Oliver M.J."/>
            <person name="He Y."/>
        </authorList>
    </citation>
    <scope>NUCLEOTIDE SEQUENCE [LARGE SCALE GENOMIC DNA]</scope>
    <source>
        <strain evidence="2">cv. XS01</strain>
    </source>
</reference>
<dbReference type="AlphaFoldDB" id="A0A2Z7DEW9"/>
<protein>
    <submittedName>
        <fullName evidence="1">Far upstream element-binding protein 2-like</fullName>
    </submittedName>
</protein>
<evidence type="ECO:0000313" key="1">
    <source>
        <dbReference type="EMBL" id="KZV57356.1"/>
    </source>
</evidence>
<name>A0A2Z7DEW9_9LAMI</name>
<evidence type="ECO:0000313" key="2">
    <source>
        <dbReference type="Proteomes" id="UP000250235"/>
    </source>
</evidence>
<dbReference type="Proteomes" id="UP000250235">
    <property type="component" value="Unassembled WGS sequence"/>
</dbReference>
<sequence>MLCYAMLCSVMLCSDLSKLCLKSVIQYMSLKIAAPPSSPNAAAAAAAARCRRKFVSGQLDEENPFVQNSSVLLVQPDEGVLVLVKDRIGDYLPQSTEKSRVLVIPVGARHKCQQGIRFERPISPTFTCWSKFSSWSKFTSWSKFSSDAKSAATQFSSWPFSDAPSALISSGLLVQAKEGVSLPVVDLIDESTAAYREEPVFL</sequence>
<dbReference type="EMBL" id="KQ987315">
    <property type="protein sequence ID" value="KZV57356.1"/>
    <property type="molecule type" value="Genomic_DNA"/>
</dbReference>
<accession>A0A2Z7DEW9</accession>
<proteinExistence type="predicted"/>
<keyword evidence="2" id="KW-1185">Reference proteome</keyword>
<organism evidence="1 2">
    <name type="scientific">Dorcoceras hygrometricum</name>
    <dbReference type="NCBI Taxonomy" id="472368"/>
    <lineage>
        <taxon>Eukaryota</taxon>
        <taxon>Viridiplantae</taxon>
        <taxon>Streptophyta</taxon>
        <taxon>Embryophyta</taxon>
        <taxon>Tracheophyta</taxon>
        <taxon>Spermatophyta</taxon>
        <taxon>Magnoliopsida</taxon>
        <taxon>eudicotyledons</taxon>
        <taxon>Gunneridae</taxon>
        <taxon>Pentapetalae</taxon>
        <taxon>asterids</taxon>
        <taxon>lamiids</taxon>
        <taxon>Lamiales</taxon>
        <taxon>Gesneriaceae</taxon>
        <taxon>Didymocarpoideae</taxon>
        <taxon>Trichosporeae</taxon>
        <taxon>Loxocarpinae</taxon>
        <taxon>Dorcoceras</taxon>
    </lineage>
</organism>